<dbReference type="Pfam" id="PF01400">
    <property type="entry name" value="Astacin"/>
    <property type="match status" value="1"/>
</dbReference>
<dbReference type="InterPro" id="IPR001506">
    <property type="entry name" value="Peptidase_M12A"/>
</dbReference>
<evidence type="ECO:0000256" key="2">
    <source>
        <dbReference type="PROSITE-ProRule" id="PRU01211"/>
    </source>
</evidence>
<feature type="non-terminal residue" evidence="4">
    <location>
        <position position="110"/>
    </location>
</feature>
<dbReference type="SUPFAM" id="SSF55486">
    <property type="entry name" value="Metalloproteases ('zincins'), catalytic domain"/>
    <property type="match status" value="1"/>
</dbReference>
<dbReference type="GO" id="GO:0004222">
    <property type="term" value="F:metalloendopeptidase activity"/>
    <property type="evidence" value="ECO:0007669"/>
    <property type="project" value="InterPro"/>
</dbReference>
<dbReference type="EMBL" id="OV170223">
    <property type="protein sequence ID" value="CAH0722480.1"/>
    <property type="molecule type" value="Genomic_DNA"/>
</dbReference>
<dbReference type="Gene3D" id="3.40.390.10">
    <property type="entry name" value="Collagenase (Catalytic Domain)"/>
    <property type="match status" value="1"/>
</dbReference>
<comment type="caution">
    <text evidence="2">Lacks conserved residue(s) required for the propagation of feature annotation.</text>
</comment>
<evidence type="ECO:0000259" key="3">
    <source>
        <dbReference type="PROSITE" id="PS51864"/>
    </source>
</evidence>
<accession>A0A8J9V9L5</accession>
<evidence type="ECO:0000313" key="5">
    <source>
        <dbReference type="Proteomes" id="UP000838878"/>
    </source>
</evidence>
<name>A0A8J9V9L5_9NEOP</name>
<evidence type="ECO:0000256" key="1">
    <source>
        <dbReference type="ARBA" id="ARBA00001947"/>
    </source>
</evidence>
<evidence type="ECO:0000313" key="4">
    <source>
        <dbReference type="EMBL" id="CAH0722480.1"/>
    </source>
</evidence>
<protein>
    <recommendedName>
        <fullName evidence="3">Peptidase M12A domain-containing protein</fullName>
    </recommendedName>
</protein>
<organism evidence="4 5">
    <name type="scientific">Brenthis ino</name>
    <name type="common">lesser marbled fritillary</name>
    <dbReference type="NCBI Taxonomy" id="405034"/>
    <lineage>
        <taxon>Eukaryota</taxon>
        <taxon>Metazoa</taxon>
        <taxon>Ecdysozoa</taxon>
        <taxon>Arthropoda</taxon>
        <taxon>Hexapoda</taxon>
        <taxon>Insecta</taxon>
        <taxon>Pterygota</taxon>
        <taxon>Neoptera</taxon>
        <taxon>Endopterygota</taxon>
        <taxon>Lepidoptera</taxon>
        <taxon>Glossata</taxon>
        <taxon>Ditrysia</taxon>
        <taxon>Papilionoidea</taxon>
        <taxon>Nymphalidae</taxon>
        <taxon>Heliconiinae</taxon>
        <taxon>Argynnini</taxon>
        <taxon>Brenthis</taxon>
    </lineage>
</organism>
<dbReference type="OrthoDB" id="291007at2759"/>
<gene>
    <name evidence="4" type="ORF">BINO364_LOCUS8432</name>
</gene>
<comment type="cofactor">
    <cofactor evidence="1">
        <name>Zn(2+)</name>
        <dbReference type="ChEBI" id="CHEBI:29105"/>
    </cofactor>
</comment>
<proteinExistence type="predicted"/>
<dbReference type="PROSITE" id="PS51864">
    <property type="entry name" value="ASTACIN"/>
    <property type="match status" value="1"/>
</dbReference>
<keyword evidence="5" id="KW-1185">Reference proteome</keyword>
<dbReference type="Proteomes" id="UP000838878">
    <property type="component" value="Chromosome 3"/>
</dbReference>
<dbReference type="GO" id="GO:0006508">
    <property type="term" value="P:proteolysis"/>
    <property type="evidence" value="ECO:0007669"/>
    <property type="project" value="InterPro"/>
</dbReference>
<dbReference type="InterPro" id="IPR024079">
    <property type="entry name" value="MetalloPept_cat_dom_sf"/>
</dbReference>
<dbReference type="AlphaFoldDB" id="A0A8J9V9L5"/>
<reference evidence="4" key="1">
    <citation type="submission" date="2021-12" db="EMBL/GenBank/DDBJ databases">
        <authorList>
            <person name="Martin H S."/>
        </authorList>
    </citation>
    <scope>NUCLEOTIDE SEQUENCE</scope>
</reference>
<sequence length="110" mass="12456">MPDVEYPSEPDDAWENSGKYEGDIILDDSQIRDIVAIVGGTARAGDKNLVSLWPNKEVLFVIEEDHFNEHQIKAINYAMDEIKRVSCLNFREIAKDSTENAVVIVVCIKF</sequence>
<feature type="domain" description="Peptidase M12A" evidence="3">
    <location>
        <begin position="44"/>
        <end position="110"/>
    </location>
</feature>